<evidence type="ECO:0000313" key="8">
    <source>
        <dbReference type="EMBL" id="MQM05877.1"/>
    </source>
</evidence>
<dbReference type="PANTHER" id="PTHR31140">
    <property type="entry name" value="B3 DOMAIN-CONTAINING TRANSCRIPTION FACTOR ABI3"/>
    <property type="match status" value="1"/>
</dbReference>
<comment type="subcellular location">
    <subcellularLocation>
        <location evidence="1">Nucleus</location>
    </subcellularLocation>
</comment>
<dbReference type="AlphaFoldDB" id="A0A843WEL3"/>
<dbReference type="CDD" id="cd10017">
    <property type="entry name" value="B3_DNA"/>
    <property type="match status" value="1"/>
</dbReference>
<proteinExistence type="predicted"/>
<keyword evidence="5" id="KW-0539">Nucleus</keyword>
<dbReference type="Pfam" id="PF02362">
    <property type="entry name" value="B3"/>
    <property type="match status" value="1"/>
</dbReference>
<keyword evidence="3" id="KW-0238">DNA-binding</keyword>
<dbReference type="EMBL" id="NMUH01003495">
    <property type="protein sequence ID" value="MQM05877.1"/>
    <property type="molecule type" value="Genomic_DNA"/>
</dbReference>
<evidence type="ECO:0000313" key="9">
    <source>
        <dbReference type="Proteomes" id="UP000652761"/>
    </source>
</evidence>
<evidence type="ECO:0000256" key="1">
    <source>
        <dbReference type="ARBA" id="ARBA00004123"/>
    </source>
</evidence>
<dbReference type="Proteomes" id="UP000652761">
    <property type="component" value="Unassembled WGS sequence"/>
</dbReference>
<evidence type="ECO:0000256" key="2">
    <source>
        <dbReference type="ARBA" id="ARBA00023015"/>
    </source>
</evidence>
<name>A0A843WEL3_COLES</name>
<feature type="domain" description="TF-B3" evidence="7">
    <location>
        <begin position="66"/>
        <end position="182"/>
    </location>
</feature>
<evidence type="ECO:0000256" key="3">
    <source>
        <dbReference type="ARBA" id="ARBA00023125"/>
    </source>
</evidence>
<dbReference type="SMART" id="SM01019">
    <property type="entry name" value="B3"/>
    <property type="match status" value="1"/>
</dbReference>
<dbReference type="InterPro" id="IPR003340">
    <property type="entry name" value="B3_DNA-bd"/>
</dbReference>
<feature type="region of interest" description="Disordered" evidence="6">
    <location>
        <begin position="241"/>
        <end position="260"/>
    </location>
</feature>
<dbReference type="InterPro" id="IPR044800">
    <property type="entry name" value="LEC2-like"/>
</dbReference>
<accession>A0A843WEL3</accession>
<organism evidence="8 9">
    <name type="scientific">Colocasia esculenta</name>
    <name type="common">Wild taro</name>
    <name type="synonym">Arum esculentum</name>
    <dbReference type="NCBI Taxonomy" id="4460"/>
    <lineage>
        <taxon>Eukaryota</taxon>
        <taxon>Viridiplantae</taxon>
        <taxon>Streptophyta</taxon>
        <taxon>Embryophyta</taxon>
        <taxon>Tracheophyta</taxon>
        <taxon>Spermatophyta</taxon>
        <taxon>Magnoliopsida</taxon>
        <taxon>Liliopsida</taxon>
        <taxon>Araceae</taxon>
        <taxon>Aroideae</taxon>
        <taxon>Colocasieae</taxon>
        <taxon>Colocasia</taxon>
    </lineage>
</organism>
<dbReference type="OrthoDB" id="2020802at2759"/>
<keyword evidence="2" id="KW-0805">Transcription regulation</keyword>
<sequence>MRTGEHGRRRWFTGRRWGRTGVSLQGDGFDWGGRRGEVKRGRSGAAAGGTPRRRPQRRILPFCEIFQKELTPSDVSKLNRLVIPKKYAVKHFPQIPTIDRDRGSGCRDGEEGATEGIMVQFRDLQGRAWEFGYCYWKSSQSFVFTKGWNSFVKTKQLYAKDIVTFYRCETGACTAVAVPSLHRRCCAELAPPLLCRAYTTERRGRRAIVAWGSWRCSCRHHLLSSLLQVTPWREGVAGLPPSCREPSSHHRRGLLESPPPPVAAAASIAGHRRGANAVVAAACAHGGGASACHRRL</sequence>
<dbReference type="Gene3D" id="2.40.330.10">
    <property type="entry name" value="DNA-binding pseudobarrel domain"/>
    <property type="match status" value="1"/>
</dbReference>
<keyword evidence="4" id="KW-0804">Transcription</keyword>
<dbReference type="PROSITE" id="PS50863">
    <property type="entry name" value="B3"/>
    <property type="match status" value="1"/>
</dbReference>
<keyword evidence="9" id="KW-1185">Reference proteome</keyword>
<dbReference type="GO" id="GO:0005634">
    <property type="term" value="C:nucleus"/>
    <property type="evidence" value="ECO:0007669"/>
    <property type="project" value="UniProtKB-SubCell"/>
</dbReference>
<evidence type="ECO:0000256" key="4">
    <source>
        <dbReference type="ARBA" id="ARBA00023163"/>
    </source>
</evidence>
<comment type="caution">
    <text evidence="8">The sequence shown here is derived from an EMBL/GenBank/DDBJ whole genome shotgun (WGS) entry which is preliminary data.</text>
</comment>
<evidence type="ECO:0000256" key="6">
    <source>
        <dbReference type="SAM" id="MobiDB-lite"/>
    </source>
</evidence>
<dbReference type="InterPro" id="IPR015300">
    <property type="entry name" value="DNA-bd_pseudobarrel_sf"/>
</dbReference>
<evidence type="ECO:0000259" key="7">
    <source>
        <dbReference type="PROSITE" id="PS50863"/>
    </source>
</evidence>
<dbReference type="SUPFAM" id="SSF101936">
    <property type="entry name" value="DNA-binding pseudobarrel domain"/>
    <property type="match status" value="1"/>
</dbReference>
<dbReference type="GO" id="GO:0003700">
    <property type="term" value="F:DNA-binding transcription factor activity"/>
    <property type="evidence" value="ECO:0007669"/>
    <property type="project" value="InterPro"/>
</dbReference>
<dbReference type="GO" id="GO:0003677">
    <property type="term" value="F:DNA binding"/>
    <property type="evidence" value="ECO:0007669"/>
    <property type="project" value="UniProtKB-KW"/>
</dbReference>
<gene>
    <name evidence="8" type="ORF">Taro_038700</name>
</gene>
<protein>
    <recommendedName>
        <fullName evidence="7">TF-B3 domain-containing protein</fullName>
    </recommendedName>
</protein>
<feature type="region of interest" description="Disordered" evidence="6">
    <location>
        <begin position="33"/>
        <end position="53"/>
    </location>
</feature>
<dbReference type="PANTHER" id="PTHR31140:SF156">
    <property type="entry name" value="TF-B3 DOMAIN-CONTAINING PROTEIN"/>
    <property type="match status" value="1"/>
</dbReference>
<reference evidence="8" key="1">
    <citation type="submission" date="2017-07" db="EMBL/GenBank/DDBJ databases">
        <title>Taro Niue Genome Assembly and Annotation.</title>
        <authorList>
            <person name="Atibalentja N."/>
            <person name="Keating K."/>
            <person name="Fields C.J."/>
        </authorList>
    </citation>
    <scope>NUCLEOTIDE SEQUENCE</scope>
    <source>
        <strain evidence="8">Niue_2</strain>
        <tissue evidence="8">Leaf</tissue>
    </source>
</reference>
<evidence type="ECO:0000256" key="5">
    <source>
        <dbReference type="ARBA" id="ARBA00023242"/>
    </source>
</evidence>